<dbReference type="GO" id="GO:0046872">
    <property type="term" value="F:metal ion binding"/>
    <property type="evidence" value="ECO:0007669"/>
    <property type="project" value="UniProtKB-KW"/>
</dbReference>
<protein>
    <submittedName>
        <fullName evidence="7">Radical SAM protein</fullName>
    </submittedName>
</protein>
<evidence type="ECO:0000256" key="5">
    <source>
        <dbReference type="ARBA" id="ARBA00023014"/>
    </source>
</evidence>
<dbReference type="CDD" id="cd01335">
    <property type="entry name" value="Radical_SAM"/>
    <property type="match status" value="1"/>
</dbReference>
<keyword evidence="4" id="KW-0408">Iron</keyword>
<evidence type="ECO:0000313" key="8">
    <source>
        <dbReference type="Proteomes" id="UP001366166"/>
    </source>
</evidence>
<dbReference type="SUPFAM" id="SSF102114">
    <property type="entry name" value="Radical SAM enzymes"/>
    <property type="match status" value="1"/>
</dbReference>
<dbReference type="InterPro" id="IPR006638">
    <property type="entry name" value="Elp3/MiaA/NifB-like_rSAM"/>
</dbReference>
<gene>
    <name evidence="7" type="ORF">FAK_19750</name>
</gene>
<evidence type="ECO:0000313" key="7">
    <source>
        <dbReference type="EMBL" id="BEQ14909.1"/>
    </source>
</evidence>
<keyword evidence="2" id="KW-0949">S-adenosyl-L-methionine</keyword>
<dbReference type="SFLD" id="SFLDG01095">
    <property type="entry name" value="Uncharacterised_Radical_SAM_Su"/>
    <property type="match status" value="1"/>
</dbReference>
<dbReference type="InterPro" id="IPR013785">
    <property type="entry name" value="Aldolase_TIM"/>
</dbReference>
<dbReference type="PROSITE" id="PS51918">
    <property type="entry name" value="RADICAL_SAM"/>
    <property type="match status" value="1"/>
</dbReference>
<evidence type="ECO:0000256" key="1">
    <source>
        <dbReference type="ARBA" id="ARBA00001966"/>
    </source>
</evidence>
<proteinExistence type="predicted"/>
<dbReference type="SFLD" id="SFLDS00029">
    <property type="entry name" value="Radical_SAM"/>
    <property type="match status" value="1"/>
</dbReference>
<dbReference type="Pfam" id="PF04055">
    <property type="entry name" value="Radical_SAM"/>
    <property type="match status" value="1"/>
</dbReference>
<evidence type="ECO:0000256" key="2">
    <source>
        <dbReference type="ARBA" id="ARBA00022691"/>
    </source>
</evidence>
<dbReference type="Proteomes" id="UP001366166">
    <property type="component" value="Chromosome"/>
</dbReference>
<dbReference type="AlphaFoldDB" id="A0AAU9EI28"/>
<keyword evidence="5" id="KW-0411">Iron-sulfur</keyword>
<dbReference type="PANTHER" id="PTHR43409">
    <property type="entry name" value="ANAEROBIC MAGNESIUM-PROTOPORPHYRIN IX MONOMETHYL ESTER CYCLASE-RELATED"/>
    <property type="match status" value="1"/>
</dbReference>
<reference evidence="8" key="1">
    <citation type="journal article" date="2023" name="Arch. Microbiol.">
        <title>Desulfoferula mesophilus gen. nov. sp. nov., a mesophilic sulfate-reducing bacterium isolated from a brackish lake sediment.</title>
        <authorList>
            <person name="Watanabe T."/>
            <person name="Yabe T."/>
            <person name="Tsuji J.M."/>
            <person name="Fukui M."/>
        </authorList>
    </citation>
    <scope>NUCLEOTIDE SEQUENCE [LARGE SCALE GENOMIC DNA]</scope>
    <source>
        <strain evidence="8">12FAK</strain>
    </source>
</reference>
<dbReference type="KEGG" id="dmp:FAK_19750"/>
<dbReference type="Gene3D" id="3.20.20.70">
    <property type="entry name" value="Aldolase class I"/>
    <property type="match status" value="1"/>
</dbReference>
<dbReference type="EMBL" id="AP028679">
    <property type="protein sequence ID" value="BEQ14909.1"/>
    <property type="molecule type" value="Genomic_DNA"/>
</dbReference>
<keyword evidence="3" id="KW-0479">Metal-binding</keyword>
<organism evidence="7 8">
    <name type="scientific">Desulfoferula mesophila</name>
    <dbReference type="NCBI Taxonomy" id="3058419"/>
    <lineage>
        <taxon>Bacteria</taxon>
        <taxon>Pseudomonadati</taxon>
        <taxon>Thermodesulfobacteriota</taxon>
        <taxon>Desulfarculia</taxon>
        <taxon>Desulfarculales</taxon>
        <taxon>Desulfarculaceae</taxon>
        <taxon>Desulfoferula</taxon>
    </lineage>
</organism>
<keyword evidence="8" id="KW-1185">Reference proteome</keyword>
<name>A0AAU9EI28_9BACT</name>
<dbReference type="SFLD" id="SFLDG01082">
    <property type="entry name" value="B12-binding_domain_containing"/>
    <property type="match status" value="1"/>
</dbReference>
<evidence type="ECO:0000256" key="4">
    <source>
        <dbReference type="ARBA" id="ARBA00023004"/>
    </source>
</evidence>
<dbReference type="InterPro" id="IPR058240">
    <property type="entry name" value="rSAM_sf"/>
</dbReference>
<dbReference type="InterPro" id="IPR007197">
    <property type="entry name" value="rSAM"/>
</dbReference>
<feature type="domain" description="Radical SAM core" evidence="6">
    <location>
        <begin position="18"/>
        <end position="253"/>
    </location>
</feature>
<dbReference type="InterPro" id="IPR051198">
    <property type="entry name" value="BchE-like"/>
</dbReference>
<comment type="cofactor">
    <cofactor evidence="1">
        <name>[4Fe-4S] cluster</name>
        <dbReference type="ChEBI" id="CHEBI:49883"/>
    </cofactor>
</comment>
<dbReference type="RefSeq" id="WP_338606580.1">
    <property type="nucleotide sequence ID" value="NZ_AP028679.1"/>
</dbReference>
<evidence type="ECO:0000259" key="6">
    <source>
        <dbReference type="PROSITE" id="PS51918"/>
    </source>
</evidence>
<evidence type="ECO:0000256" key="3">
    <source>
        <dbReference type="ARBA" id="ARBA00022723"/>
    </source>
</evidence>
<sequence length="298" mass="33053">MDCSSEPQGFDYVGNCIRPPSEAYSILIQATLGCSHNKCGFCGTYKDKRFAIKDQKILERDIEFASKHCSRQRRVFIMDGDALIMPMKRWEWLLGQIKEKLPWVTRVGAYANSKAVAMKSDEDLARLKELGLGILYYGVESGHPVVLKEMVKGATPEKLIEQGRRVKKAGIKLSVTVLLGVGGTKYSLEHAKATGELLTAMKPDYVGALTLMLIPGTPMYEAQQRGEFELPGVEGMLRELREMIANTDLGGGLFYSNHASNYLPVKAVLPRDREATLALIDQALGGRVGLKPEWMRAL</sequence>
<dbReference type="GO" id="GO:0003824">
    <property type="term" value="F:catalytic activity"/>
    <property type="evidence" value="ECO:0007669"/>
    <property type="project" value="InterPro"/>
</dbReference>
<accession>A0AAU9EI28</accession>
<dbReference type="SMART" id="SM00729">
    <property type="entry name" value="Elp3"/>
    <property type="match status" value="1"/>
</dbReference>
<dbReference type="PANTHER" id="PTHR43409:SF4">
    <property type="entry name" value="RADICAL SAM SUPERFAMILY PROTEIN"/>
    <property type="match status" value="1"/>
</dbReference>
<dbReference type="GO" id="GO:0051536">
    <property type="term" value="F:iron-sulfur cluster binding"/>
    <property type="evidence" value="ECO:0007669"/>
    <property type="project" value="UniProtKB-KW"/>
</dbReference>